<name>X1H8N7_9ZZZZ</name>
<accession>X1H8N7</accession>
<dbReference type="AlphaFoldDB" id="X1H8N7"/>
<organism evidence="1">
    <name type="scientific">marine sediment metagenome</name>
    <dbReference type="NCBI Taxonomy" id="412755"/>
    <lineage>
        <taxon>unclassified sequences</taxon>
        <taxon>metagenomes</taxon>
        <taxon>ecological metagenomes</taxon>
    </lineage>
</organism>
<gene>
    <name evidence="1" type="ORF">S03H2_50497</name>
</gene>
<comment type="caution">
    <text evidence="1">The sequence shown here is derived from an EMBL/GenBank/DDBJ whole genome shotgun (WGS) entry which is preliminary data.</text>
</comment>
<dbReference type="EMBL" id="BARU01031975">
    <property type="protein sequence ID" value="GAH65762.1"/>
    <property type="molecule type" value="Genomic_DNA"/>
</dbReference>
<sequence length="60" mass="6883">MFPNLGDRYFYGDEAHTALMGITTLEYGYPYAVYKGQVMTWGEVFSLIHSTNDHLESTEN</sequence>
<reference evidence="1" key="1">
    <citation type="journal article" date="2014" name="Front. Microbiol.">
        <title>High frequency of phylogenetically diverse reductive dehalogenase-homologous genes in deep subseafloor sedimentary metagenomes.</title>
        <authorList>
            <person name="Kawai M."/>
            <person name="Futagami T."/>
            <person name="Toyoda A."/>
            <person name="Takaki Y."/>
            <person name="Nishi S."/>
            <person name="Hori S."/>
            <person name="Arai W."/>
            <person name="Tsubouchi T."/>
            <person name="Morono Y."/>
            <person name="Uchiyama I."/>
            <person name="Ito T."/>
            <person name="Fujiyama A."/>
            <person name="Inagaki F."/>
            <person name="Takami H."/>
        </authorList>
    </citation>
    <scope>NUCLEOTIDE SEQUENCE</scope>
    <source>
        <strain evidence="1">Expedition CK06-06</strain>
    </source>
</reference>
<proteinExistence type="predicted"/>
<evidence type="ECO:0000313" key="1">
    <source>
        <dbReference type="EMBL" id="GAH65762.1"/>
    </source>
</evidence>
<protein>
    <submittedName>
        <fullName evidence="1">Uncharacterized protein</fullName>
    </submittedName>
</protein>